<evidence type="ECO:0000256" key="4">
    <source>
        <dbReference type="SAM" id="MobiDB-lite"/>
    </source>
</evidence>
<accession>A0A419DEA2</accession>
<evidence type="ECO:0000313" key="7">
    <source>
        <dbReference type="EMBL" id="RJO61439.1"/>
    </source>
</evidence>
<evidence type="ECO:0000256" key="1">
    <source>
        <dbReference type="ARBA" id="ARBA00004613"/>
    </source>
</evidence>
<dbReference type="InterPro" id="IPR055372">
    <property type="entry name" value="CBM96"/>
</dbReference>
<keyword evidence="5" id="KW-0472">Membrane</keyword>
<evidence type="ECO:0000259" key="6">
    <source>
        <dbReference type="Pfam" id="PF24517"/>
    </source>
</evidence>
<dbReference type="Proteomes" id="UP000285655">
    <property type="component" value="Unassembled WGS sequence"/>
</dbReference>
<keyword evidence="2" id="KW-0964">Secreted</keyword>
<organism evidence="7 8">
    <name type="scientific">candidate division WS5 bacterium</name>
    <dbReference type="NCBI Taxonomy" id="2093353"/>
    <lineage>
        <taxon>Bacteria</taxon>
        <taxon>candidate division WS5</taxon>
    </lineage>
</organism>
<dbReference type="GO" id="GO:0005576">
    <property type="term" value="C:extracellular region"/>
    <property type="evidence" value="ECO:0007669"/>
    <property type="project" value="UniProtKB-SubCell"/>
</dbReference>
<keyword evidence="5" id="KW-0812">Transmembrane</keyword>
<keyword evidence="5" id="KW-1133">Transmembrane helix</keyword>
<feature type="compositionally biased region" description="Polar residues" evidence="4">
    <location>
        <begin position="226"/>
        <end position="242"/>
    </location>
</feature>
<dbReference type="Pfam" id="PF24517">
    <property type="entry name" value="CBM96"/>
    <property type="match status" value="1"/>
</dbReference>
<reference evidence="7 8" key="1">
    <citation type="journal article" date="2017" name="ISME J.">
        <title>Energy and carbon metabolisms in a deep terrestrial subsurface fluid microbial community.</title>
        <authorList>
            <person name="Momper L."/>
            <person name="Jungbluth S.P."/>
            <person name="Lee M.D."/>
            <person name="Amend J.P."/>
        </authorList>
    </citation>
    <scope>NUCLEOTIDE SEQUENCE [LARGE SCALE GENOMIC DNA]</scope>
    <source>
        <strain evidence="7">SURF_29</strain>
    </source>
</reference>
<dbReference type="NCBIfam" id="NF033679">
    <property type="entry name" value="DNRLRE_dom"/>
    <property type="match status" value="1"/>
</dbReference>
<feature type="transmembrane region" description="Helical" evidence="5">
    <location>
        <begin position="379"/>
        <end position="399"/>
    </location>
</feature>
<dbReference type="Gene3D" id="2.60.40.10">
    <property type="entry name" value="Immunoglobulins"/>
    <property type="match status" value="1"/>
</dbReference>
<keyword evidence="3" id="KW-0732">Signal</keyword>
<feature type="compositionally biased region" description="Low complexity" evidence="4">
    <location>
        <begin position="243"/>
        <end position="254"/>
    </location>
</feature>
<comment type="subcellular location">
    <subcellularLocation>
        <location evidence="1">Secreted</location>
    </subcellularLocation>
</comment>
<feature type="region of interest" description="Disordered" evidence="4">
    <location>
        <begin position="202"/>
        <end position="272"/>
    </location>
</feature>
<gene>
    <name evidence="7" type="ORF">C4544_02900</name>
</gene>
<evidence type="ECO:0000256" key="5">
    <source>
        <dbReference type="SAM" id="Phobius"/>
    </source>
</evidence>
<protein>
    <submittedName>
        <fullName evidence="7">DNRLRE domain-containing protein</fullName>
    </submittedName>
</protein>
<name>A0A419DEA2_9BACT</name>
<proteinExistence type="predicted"/>
<dbReference type="AlphaFoldDB" id="A0A419DEA2"/>
<sequence>MVLGRVIIKKLIFIAGLFTALILGPFSLFQAKEARAIQSINSFSLDDVYVSSSSPSANYSSDNFIKIGYSSYGGVNYWAYLKFIGNIDQIPQNAVIESAALNIYGYSCSGTPSPNTMTTAQVTSDWSEGTITWNNKPSSTNGISGDASCSRPFYYFDIKSIVENWRSGQPNYGLKVYGPKNSTWERKAYADQNQIYIAIGYSIPEDPPASTPPSENPPVGSEAESPGSTEGSNSSTASNPTISASKPASEAAAPVDQAIPRPVLTGVKRNGKDLKMPMTEKSAVEINQNDLLELLGTSFAGAKIVVFIGDIAFETKANTEGKWSIVLDNKKIKSGEYSVQAQAQKEGKGSEKTALFKLKKTDTKSARAKDKKGVNFKTILFFVFGAVFVAFLAGVLINLRHHFILRLKKKIKKK</sequence>
<dbReference type="InterPro" id="IPR013783">
    <property type="entry name" value="Ig-like_fold"/>
</dbReference>
<comment type="caution">
    <text evidence="7">The sequence shown here is derived from an EMBL/GenBank/DDBJ whole genome shotgun (WGS) entry which is preliminary data.</text>
</comment>
<feature type="compositionally biased region" description="Pro residues" evidence="4">
    <location>
        <begin position="205"/>
        <end position="216"/>
    </location>
</feature>
<evidence type="ECO:0000256" key="3">
    <source>
        <dbReference type="ARBA" id="ARBA00022729"/>
    </source>
</evidence>
<dbReference type="EMBL" id="QZJW01000019">
    <property type="protein sequence ID" value="RJO61439.1"/>
    <property type="molecule type" value="Genomic_DNA"/>
</dbReference>
<feature type="domain" description="Carbohydrate-binding module family 96" evidence="6">
    <location>
        <begin position="44"/>
        <end position="183"/>
    </location>
</feature>
<evidence type="ECO:0000256" key="2">
    <source>
        <dbReference type="ARBA" id="ARBA00022525"/>
    </source>
</evidence>
<evidence type="ECO:0000313" key="8">
    <source>
        <dbReference type="Proteomes" id="UP000285655"/>
    </source>
</evidence>